<feature type="domain" description="Transposase InsH N-terminal" evidence="1">
    <location>
        <begin position="17"/>
        <end position="107"/>
    </location>
</feature>
<proteinExistence type="predicted"/>
<dbReference type="Pfam" id="PF05598">
    <property type="entry name" value="DUF772"/>
    <property type="match status" value="1"/>
</dbReference>
<accession>A0A8T5V1B0</accession>
<protein>
    <submittedName>
        <fullName evidence="2">Transposase</fullName>
    </submittedName>
</protein>
<reference evidence="3" key="1">
    <citation type="journal article" date="2022" name="Microbiol. Resour. Announc.">
        <title>Draft Genome Sequence of a Methanogenic Archaeon from West Spitsbergen Permafrost.</title>
        <authorList>
            <person name="Trubitsyn V."/>
            <person name="Rivkina E."/>
            <person name="Shcherbakova V."/>
        </authorList>
    </citation>
    <scope>NUCLEOTIDE SEQUENCE [LARGE SCALE GENOMIC DNA]</scope>
    <source>
        <strain evidence="3">VT</strain>
    </source>
</reference>
<name>A0A8T5V1B0_9EURY</name>
<dbReference type="RefSeq" id="WP_223792369.1">
    <property type="nucleotide sequence ID" value="NZ_JAIOUQ010000016.1"/>
</dbReference>
<comment type="caution">
    <text evidence="2">The sequence shown here is derived from an EMBL/GenBank/DDBJ whole genome shotgun (WGS) entry which is preliminary data.</text>
</comment>
<evidence type="ECO:0000313" key="2">
    <source>
        <dbReference type="EMBL" id="MBZ2166823.1"/>
    </source>
</evidence>
<dbReference type="PANTHER" id="PTHR33408:SF2">
    <property type="entry name" value="TRANSPOSASE DDE DOMAIN-CONTAINING PROTEIN"/>
    <property type="match status" value="1"/>
</dbReference>
<keyword evidence="3" id="KW-1185">Reference proteome</keyword>
<sequence length="178" mass="20865">MVLREDKIGQSFLVPLELTELIPKNHICYFIEDMVNELDFRKLEKKYRYSAGKPAYSRRMLMRIIIMASVDGVFSSRQIMKLTNENFVYTYLSGVESPDFRTILRFKIQARRLIEKAFQTTVHTAKRLELLNLEHITIDGTKFKANASNDNNLTEEEIKDIKKILQKGIDVDKEEDEL</sequence>
<dbReference type="EMBL" id="JAIOUQ010000016">
    <property type="protein sequence ID" value="MBZ2166823.1"/>
    <property type="molecule type" value="Genomic_DNA"/>
</dbReference>
<dbReference type="InterPro" id="IPR008490">
    <property type="entry name" value="Transposase_InsH_N"/>
</dbReference>
<evidence type="ECO:0000259" key="1">
    <source>
        <dbReference type="Pfam" id="PF05598"/>
    </source>
</evidence>
<organism evidence="2 3">
    <name type="scientific">Methanobacterium spitsbergense</name>
    <dbReference type="NCBI Taxonomy" id="2874285"/>
    <lineage>
        <taxon>Archaea</taxon>
        <taxon>Methanobacteriati</taxon>
        <taxon>Methanobacteriota</taxon>
        <taxon>Methanomada group</taxon>
        <taxon>Methanobacteria</taxon>
        <taxon>Methanobacteriales</taxon>
        <taxon>Methanobacteriaceae</taxon>
        <taxon>Methanobacterium</taxon>
    </lineage>
</organism>
<dbReference type="AlphaFoldDB" id="A0A8T5V1B0"/>
<evidence type="ECO:0000313" key="3">
    <source>
        <dbReference type="Proteomes" id="UP000825933"/>
    </source>
</evidence>
<gene>
    <name evidence="2" type="ORF">K8N75_12335</name>
</gene>
<dbReference type="PANTHER" id="PTHR33408">
    <property type="entry name" value="TRANSPOSASE"/>
    <property type="match status" value="1"/>
</dbReference>
<dbReference type="Proteomes" id="UP000825933">
    <property type="component" value="Unassembled WGS sequence"/>
</dbReference>